<gene>
    <name evidence="3" type="ORF">B0H63DRAFT_394603</name>
</gene>
<accession>A0AAE0TZT5</accession>
<dbReference type="InterPro" id="IPR000073">
    <property type="entry name" value="AB_hydrolase_1"/>
</dbReference>
<organism evidence="3 4">
    <name type="scientific">Podospora didyma</name>
    <dbReference type="NCBI Taxonomy" id="330526"/>
    <lineage>
        <taxon>Eukaryota</taxon>
        <taxon>Fungi</taxon>
        <taxon>Dikarya</taxon>
        <taxon>Ascomycota</taxon>
        <taxon>Pezizomycotina</taxon>
        <taxon>Sordariomycetes</taxon>
        <taxon>Sordariomycetidae</taxon>
        <taxon>Sordariales</taxon>
        <taxon>Podosporaceae</taxon>
        <taxon>Podospora</taxon>
    </lineage>
</organism>
<evidence type="ECO:0000313" key="4">
    <source>
        <dbReference type="Proteomes" id="UP001285441"/>
    </source>
</evidence>
<protein>
    <recommendedName>
        <fullName evidence="2">AB hydrolase-1 domain-containing protein</fullName>
    </recommendedName>
</protein>
<dbReference type="PANTHER" id="PTHR37471">
    <property type="entry name" value="UNNAMED PRODUCT"/>
    <property type="match status" value="1"/>
</dbReference>
<dbReference type="EMBL" id="JAULSW010000004">
    <property type="protein sequence ID" value="KAK3385419.1"/>
    <property type="molecule type" value="Genomic_DNA"/>
</dbReference>
<reference evidence="3" key="1">
    <citation type="journal article" date="2023" name="Mol. Phylogenet. Evol.">
        <title>Genome-scale phylogeny and comparative genomics of the fungal order Sordariales.</title>
        <authorList>
            <person name="Hensen N."/>
            <person name="Bonometti L."/>
            <person name="Westerberg I."/>
            <person name="Brannstrom I.O."/>
            <person name="Guillou S."/>
            <person name="Cros-Aarteil S."/>
            <person name="Calhoun S."/>
            <person name="Haridas S."/>
            <person name="Kuo A."/>
            <person name="Mondo S."/>
            <person name="Pangilinan J."/>
            <person name="Riley R."/>
            <person name="LaButti K."/>
            <person name="Andreopoulos B."/>
            <person name="Lipzen A."/>
            <person name="Chen C."/>
            <person name="Yan M."/>
            <person name="Daum C."/>
            <person name="Ng V."/>
            <person name="Clum A."/>
            <person name="Steindorff A."/>
            <person name="Ohm R.A."/>
            <person name="Martin F."/>
            <person name="Silar P."/>
            <person name="Natvig D.O."/>
            <person name="Lalanne C."/>
            <person name="Gautier V."/>
            <person name="Ament-Velasquez S.L."/>
            <person name="Kruys A."/>
            <person name="Hutchinson M.I."/>
            <person name="Powell A.J."/>
            <person name="Barry K."/>
            <person name="Miller A.N."/>
            <person name="Grigoriev I.V."/>
            <person name="Debuchy R."/>
            <person name="Gladieux P."/>
            <person name="Hiltunen Thoren M."/>
            <person name="Johannesson H."/>
        </authorList>
    </citation>
    <scope>NUCLEOTIDE SEQUENCE</scope>
    <source>
        <strain evidence="3">CBS 232.78</strain>
    </source>
</reference>
<dbReference type="Gene3D" id="3.40.50.1820">
    <property type="entry name" value="alpha/beta hydrolase"/>
    <property type="match status" value="1"/>
</dbReference>
<name>A0AAE0TZT5_9PEZI</name>
<dbReference type="SUPFAM" id="SSF53474">
    <property type="entry name" value="alpha/beta-Hydrolases"/>
    <property type="match status" value="1"/>
</dbReference>
<keyword evidence="1" id="KW-1133">Transmembrane helix</keyword>
<keyword evidence="1" id="KW-0812">Transmembrane</keyword>
<dbReference type="AlphaFoldDB" id="A0AAE0TZT5"/>
<keyword evidence="1" id="KW-0472">Membrane</keyword>
<sequence>MLNHSLLNLVSIRAVILALQYAPAIEGVLLVGLVSFFPRAVTGISNNGNNDAPAPKAVSIGILVLVGLLVLEAIYALTLYLPHKRRLDRLATHPAPLSPSERAALFAKCAANVPDWERYLRVWFLGADWHDIKAENVREFLLWAFFDRDAPPHPEVVISRQEYDALDAEVSKCMRQIEGFLGREFAPGRGSATAFRLTLDPVEIRYHSVLWYAIVALVDLITHTCMVFIHRYSYYAPPGLHWPVLGVFPPTAVRAIATHPSTLFAGSGGRRQSPSGEIGYWLREHRSRTRLPVVFIHGIGIGLWPYTKFLGELAAAAAGDGEDEQIGVLALEILPISMRLTTPPLSQAKFLKHLGAILAQHGPEWDNFVLVSHSYGSVLTTHILRSPELGPRVRAAVLIDPVSVLLHVPDVAYNFTRRKPRTANEWQLWYFASMDMGVAETLARHFFWRENIIWREELLALGTERKVVVSLSGRDLIVDTHTVARYLASEGEFANVSHEDPAFVSRRDTYRAPSGLEILWFPQLDHAQVFDARQDRARLVEVIKRFSREAFLELER</sequence>
<dbReference type="InterPro" id="IPR029058">
    <property type="entry name" value="AB_hydrolase_fold"/>
</dbReference>
<feature type="transmembrane region" description="Helical" evidence="1">
    <location>
        <begin position="57"/>
        <end position="81"/>
    </location>
</feature>
<evidence type="ECO:0000313" key="3">
    <source>
        <dbReference type="EMBL" id="KAK3385419.1"/>
    </source>
</evidence>
<keyword evidence="4" id="KW-1185">Reference proteome</keyword>
<dbReference type="Pfam" id="PF12697">
    <property type="entry name" value="Abhydrolase_6"/>
    <property type="match status" value="1"/>
</dbReference>
<evidence type="ECO:0000259" key="2">
    <source>
        <dbReference type="Pfam" id="PF12697"/>
    </source>
</evidence>
<feature type="transmembrane region" description="Helical" evidence="1">
    <location>
        <begin position="12"/>
        <end position="37"/>
    </location>
</feature>
<dbReference type="Proteomes" id="UP001285441">
    <property type="component" value="Unassembled WGS sequence"/>
</dbReference>
<evidence type="ECO:0000256" key="1">
    <source>
        <dbReference type="SAM" id="Phobius"/>
    </source>
</evidence>
<reference evidence="3" key="2">
    <citation type="submission" date="2023-06" db="EMBL/GenBank/DDBJ databases">
        <authorList>
            <consortium name="Lawrence Berkeley National Laboratory"/>
            <person name="Haridas S."/>
            <person name="Hensen N."/>
            <person name="Bonometti L."/>
            <person name="Westerberg I."/>
            <person name="Brannstrom I.O."/>
            <person name="Guillou S."/>
            <person name="Cros-Aarteil S."/>
            <person name="Calhoun S."/>
            <person name="Kuo A."/>
            <person name="Mondo S."/>
            <person name="Pangilinan J."/>
            <person name="Riley R."/>
            <person name="LaButti K."/>
            <person name="Andreopoulos B."/>
            <person name="Lipzen A."/>
            <person name="Chen C."/>
            <person name="Yanf M."/>
            <person name="Daum C."/>
            <person name="Ng V."/>
            <person name="Clum A."/>
            <person name="Steindorff A."/>
            <person name="Ohm R."/>
            <person name="Martin F."/>
            <person name="Silar P."/>
            <person name="Natvig D."/>
            <person name="Lalanne C."/>
            <person name="Gautier V."/>
            <person name="Ament-velasquez S.L."/>
            <person name="Kruys A."/>
            <person name="Hutchinson M.I."/>
            <person name="Powell A.J."/>
            <person name="Barry K."/>
            <person name="Miller A.N."/>
            <person name="Grigoriev I.V."/>
            <person name="Debuchy R."/>
            <person name="Gladieux P."/>
            <person name="Thoren M.H."/>
            <person name="Johannesson H."/>
        </authorList>
    </citation>
    <scope>NUCLEOTIDE SEQUENCE</scope>
    <source>
        <strain evidence="3">CBS 232.78</strain>
    </source>
</reference>
<feature type="domain" description="AB hydrolase-1" evidence="2">
    <location>
        <begin position="293"/>
        <end position="432"/>
    </location>
</feature>
<proteinExistence type="predicted"/>
<dbReference type="PANTHER" id="PTHR37471:SF1">
    <property type="entry name" value="AB HYDROLASE-1 DOMAIN-CONTAINING PROTEIN"/>
    <property type="match status" value="1"/>
</dbReference>
<comment type="caution">
    <text evidence="3">The sequence shown here is derived from an EMBL/GenBank/DDBJ whole genome shotgun (WGS) entry which is preliminary data.</text>
</comment>